<dbReference type="Proteomes" id="UP000030649">
    <property type="component" value="Unassembled WGS sequence"/>
</dbReference>
<sequence>MLFDDIVEEGLAMHDLSGSENAEDAGRIGAMLEN</sequence>
<accession>U1N571</accession>
<evidence type="ECO:0000313" key="1">
    <source>
        <dbReference type="EMBL" id="ERG91750.1"/>
    </source>
</evidence>
<evidence type="ECO:0000313" key="2">
    <source>
        <dbReference type="Proteomes" id="UP000030649"/>
    </source>
</evidence>
<protein>
    <submittedName>
        <fullName evidence="1">Uncharacterized protein</fullName>
    </submittedName>
</protein>
<dbReference type="AlphaFoldDB" id="U1N571"/>
<gene>
    <name evidence="1" type="ORF">J07HQW1_01784</name>
</gene>
<name>U1N571_9EURY</name>
<organism evidence="1 2">
    <name type="scientific">Haloquadratum walsbyi J07HQW1</name>
    <dbReference type="NCBI Taxonomy" id="1238424"/>
    <lineage>
        <taxon>Archaea</taxon>
        <taxon>Methanobacteriati</taxon>
        <taxon>Methanobacteriota</taxon>
        <taxon>Stenosarchaea group</taxon>
        <taxon>Halobacteria</taxon>
        <taxon>Halobacteriales</taxon>
        <taxon>Haloferacaceae</taxon>
        <taxon>Haloquadratum</taxon>
    </lineage>
</organism>
<reference evidence="1 2" key="1">
    <citation type="journal article" date="2013" name="PLoS ONE">
        <title>Assembly-driven community genomics of a hypersaline microbial ecosystem.</title>
        <authorList>
            <person name="Podell S."/>
            <person name="Ugalde J.A."/>
            <person name="Narasingarao P."/>
            <person name="Banfield J.F."/>
            <person name="Heidelberg K.B."/>
            <person name="Allen E.E."/>
        </authorList>
    </citation>
    <scope>NUCLEOTIDE SEQUENCE [LARGE SCALE GENOMIC DNA]</scope>
    <source>
        <strain evidence="2">J07HQW1</strain>
    </source>
</reference>
<dbReference type="EMBL" id="KE356560">
    <property type="protein sequence ID" value="ERG91750.1"/>
    <property type="molecule type" value="Genomic_DNA"/>
</dbReference>
<proteinExistence type="predicted"/>
<dbReference type="HOGENOM" id="CLU_220700_0_0_2"/>